<proteinExistence type="predicted"/>
<protein>
    <submittedName>
        <fullName evidence="2">Uncharacterized protein</fullName>
    </submittedName>
</protein>
<dbReference type="RefSeq" id="XP_001451825.1">
    <property type="nucleotide sequence ID" value="XM_001451788.1"/>
</dbReference>
<dbReference type="InParanoid" id="A0DN11"/>
<evidence type="ECO:0000256" key="1">
    <source>
        <dbReference type="SAM" id="MobiDB-lite"/>
    </source>
</evidence>
<dbReference type="AlphaFoldDB" id="A0DN11"/>
<dbReference type="EMBL" id="CT868507">
    <property type="protein sequence ID" value="CAK84428.1"/>
    <property type="molecule type" value="Genomic_DNA"/>
</dbReference>
<evidence type="ECO:0000313" key="3">
    <source>
        <dbReference type="Proteomes" id="UP000000600"/>
    </source>
</evidence>
<dbReference type="KEGG" id="ptm:GSPATT00018633001"/>
<gene>
    <name evidence="2" type="ORF">GSPATT00018633001</name>
</gene>
<name>A0DN11_PARTE</name>
<accession>A0DN11</accession>
<dbReference type="GeneID" id="5037610"/>
<feature type="region of interest" description="Disordered" evidence="1">
    <location>
        <begin position="354"/>
        <end position="472"/>
    </location>
</feature>
<keyword evidence="3" id="KW-1185">Reference proteome</keyword>
<organism evidence="2 3">
    <name type="scientific">Paramecium tetraurelia</name>
    <dbReference type="NCBI Taxonomy" id="5888"/>
    <lineage>
        <taxon>Eukaryota</taxon>
        <taxon>Sar</taxon>
        <taxon>Alveolata</taxon>
        <taxon>Ciliophora</taxon>
        <taxon>Intramacronucleata</taxon>
        <taxon>Oligohymenophorea</taxon>
        <taxon>Peniculida</taxon>
        <taxon>Parameciidae</taxon>
        <taxon>Paramecium</taxon>
    </lineage>
</organism>
<dbReference type="OMA" id="NYDPSPI"/>
<feature type="compositionally biased region" description="Polar residues" evidence="1">
    <location>
        <begin position="354"/>
        <end position="376"/>
    </location>
</feature>
<sequence length="520" mass="60623">MRIQATSFRLPALKLQPKDSYQCLSYGDNNLSNSSMIKYQSSPLRNYDPSPIKKRVRGMTIAIYNSQEKLKTADYRNGGEFITQIQQNNQSTSVVNTFRRYRSKLKQLMQPAKDEGVNSRDPRLFSFKDPGATIRLDRLNNDRKDQQIQEKVTQLMGKVRLLFSSRQFYQEPLHQDTFQVTLVKLKDEYDCLYQDFNDYYVQNNKLDKQVLQLLNHMEIIETLLKPKQPIKIKKYQPQQSNIIQPEYQSPIVEAQEIVEETPKQSIIVDNLQSSPQQPNQLSIHEQREQSVFTPLTSKQFNDDQSISDLENDQLNKANMQKKKKQKSKKSPLKSQKTIAVQESILDLNALEDQTQVPQSISSQTKIIQRSTPQSNKAYPIQYEDTPETPQNIEEEDNSIQFEKPGLKRTVSNLGSMSKKRNTVLENKEGQKKKQRKTGTISEQDDSEQEEEKQSNTQIEGQNDSNDEQQQEQQYRITSLDFCLIDMLIASQNIYKHPFYQNWEYHTDEIIKGTNFGEYDL</sequence>
<reference evidence="2 3" key="1">
    <citation type="journal article" date="2006" name="Nature">
        <title>Global trends of whole-genome duplications revealed by the ciliate Paramecium tetraurelia.</title>
        <authorList>
            <consortium name="Genoscope"/>
            <person name="Aury J.-M."/>
            <person name="Jaillon O."/>
            <person name="Duret L."/>
            <person name="Noel B."/>
            <person name="Jubin C."/>
            <person name="Porcel B.M."/>
            <person name="Segurens B."/>
            <person name="Daubin V."/>
            <person name="Anthouard V."/>
            <person name="Aiach N."/>
            <person name="Arnaiz O."/>
            <person name="Billaut A."/>
            <person name="Beisson J."/>
            <person name="Blanc I."/>
            <person name="Bouhouche K."/>
            <person name="Camara F."/>
            <person name="Duharcourt S."/>
            <person name="Guigo R."/>
            <person name="Gogendeau D."/>
            <person name="Katinka M."/>
            <person name="Keller A.-M."/>
            <person name="Kissmehl R."/>
            <person name="Klotz C."/>
            <person name="Koll F."/>
            <person name="Le Moue A."/>
            <person name="Lepere C."/>
            <person name="Malinsky S."/>
            <person name="Nowacki M."/>
            <person name="Nowak J.K."/>
            <person name="Plattner H."/>
            <person name="Poulain J."/>
            <person name="Ruiz F."/>
            <person name="Serrano V."/>
            <person name="Zagulski M."/>
            <person name="Dessen P."/>
            <person name="Betermier M."/>
            <person name="Weissenbach J."/>
            <person name="Scarpelli C."/>
            <person name="Schachter V."/>
            <person name="Sperling L."/>
            <person name="Meyer E."/>
            <person name="Cohen J."/>
            <person name="Wincker P."/>
        </authorList>
    </citation>
    <scope>NUCLEOTIDE SEQUENCE [LARGE SCALE GENOMIC DNA]</scope>
    <source>
        <strain evidence="2 3">Stock d4-2</strain>
    </source>
</reference>
<dbReference type="OrthoDB" id="306109at2759"/>
<evidence type="ECO:0000313" key="2">
    <source>
        <dbReference type="EMBL" id="CAK84428.1"/>
    </source>
</evidence>
<dbReference type="HOGENOM" id="CLU_527311_0_0_1"/>
<dbReference type="Proteomes" id="UP000000600">
    <property type="component" value="Unassembled WGS sequence"/>
</dbReference>